<organism evidence="1 2">
    <name type="scientific">Cymbomonas tetramitiformis</name>
    <dbReference type="NCBI Taxonomy" id="36881"/>
    <lineage>
        <taxon>Eukaryota</taxon>
        <taxon>Viridiplantae</taxon>
        <taxon>Chlorophyta</taxon>
        <taxon>Pyramimonadophyceae</taxon>
        <taxon>Pyramimonadales</taxon>
        <taxon>Pyramimonadaceae</taxon>
        <taxon>Cymbomonas</taxon>
    </lineage>
</organism>
<comment type="caution">
    <text evidence="1">The sequence shown here is derived from an EMBL/GenBank/DDBJ whole genome shotgun (WGS) entry which is preliminary data.</text>
</comment>
<evidence type="ECO:0000313" key="1">
    <source>
        <dbReference type="EMBL" id="KAK3273183.1"/>
    </source>
</evidence>
<dbReference type="AlphaFoldDB" id="A0AAE0L5S7"/>
<name>A0AAE0L5S7_9CHLO</name>
<gene>
    <name evidence="1" type="ORF">CYMTET_18564</name>
</gene>
<sequence length="313" mass="35677">MAAIKNYNGGVENAKYHRLLQEYNRFQALEDPYAIKARAVEGMLRSQIPQKIHPLLTEDEKKNKFLYFLCCLQHLHLITSPLVFWNTLPTQSADGEALKSMAVNVLQILNQAAYIERINKNSDMVHTKARASFQQSNVRKSIYCFTKLLLQQKVKLSYQDYCTTVLTPEDADDVARTFEMEADSSDDELLVGDAHTTFPDTDEDEDVSEPVIVDSRKVFECPPGFTALEKPTTFLSGSEALKDLFVLMLWKVDGWELGKVKKFAPQRVRHNFDILWQEGVQGSKLSLDDYVDLLTLAEVQLPGSWAYVRKEAT</sequence>
<evidence type="ECO:0000313" key="2">
    <source>
        <dbReference type="Proteomes" id="UP001190700"/>
    </source>
</evidence>
<dbReference type="EMBL" id="LGRX02008610">
    <property type="protein sequence ID" value="KAK3273183.1"/>
    <property type="molecule type" value="Genomic_DNA"/>
</dbReference>
<proteinExistence type="predicted"/>
<keyword evidence="2" id="KW-1185">Reference proteome</keyword>
<protein>
    <submittedName>
        <fullName evidence="1">Uncharacterized protein</fullName>
    </submittedName>
</protein>
<dbReference type="Proteomes" id="UP001190700">
    <property type="component" value="Unassembled WGS sequence"/>
</dbReference>
<accession>A0AAE0L5S7</accession>
<reference evidence="1 2" key="1">
    <citation type="journal article" date="2015" name="Genome Biol. Evol.">
        <title>Comparative Genomics of a Bacterivorous Green Alga Reveals Evolutionary Causalities and Consequences of Phago-Mixotrophic Mode of Nutrition.</title>
        <authorList>
            <person name="Burns J.A."/>
            <person name="Paasch A."/>
            <person name="Narechania A."/>
            <person name="Kim E."/>
        </authorList>
    </citation>
    <scope>NUCLEOTIDE SEQUENCE [LARGE SCALE GENOMIC DNA]</scope>
    <source>
        <strain evidence="1 2">PLY_AMNH</strain>
    </source>
</reference>